<evidence type="ECO:0000313" key="1">
    <source>
        <dbReference type="EMBL" id="EHS62462.1"/>
    </source>
</evidence>
<reference evidence="2" key="1">
    <citation type="journal article" date="2011" name="Proc. Natl. Acad. Sci. U.S.A.">
        <title>Obligate biotrophy features unraveled by the genomic analysis of rust fungi.</title>
        <authorList>
            <person name="Duplessis S."/>
            <person name="Cuomo C.A."/>
            <person name="Lin Y.-C."/>
            <person name="Aerts A."/>
            <person name="Tisserant E."/>
            <person name="Veneault-Fourrey C."/>
            <person name="Joly D.L."/>
            <person name="Hacquard S."/>
            <person name="Amselem J."/>
            <person name="Cantarel B.L."/>
            <person name="Chiu R."/>
            <person name="Coutinho P.M."/>
            <person name="Feau N."/>
            <person name="Field M."/>
            <person name="Frey P."/>
            <person name="Gelhaye E."/>
            <person name="Goldberg J."/>
            <person name="Grabherr M.G."/>
            <person name="Kodira C.D."/>
            <person name="Kohler A."/>
            <person name="Kuees U."/>
            <person name="Lindquist E.A."/>
            <person name="Lucas S.M."/>
            <person name="Mago R."/>
            <person name="Mauceli E."/>
            <person name="Morin E."/>
            <person name="Murat C."/>
            <person name="Pangilinan J.L."/>
            <person name="Park R."/>
            <person name="Pearson M."/>
            <person name="Quesneville H."/>
            <person name="Rouhier N."/>
            <person name="Sakthikumar S."/>
            <person name="Salamov A.A."/>
            <person name="Schmutz J."/>
            <person name="Selles B."/>
            <person name="Shapiro H."/>
            <person name="Tanguay P."/>
            <person name="Tuskan G.A."/>
            <person name="Henrissat B."/>
            <person name="Van de Peer Y."/>
            <person name="Rouze P."/>
            <person name="Ellis J.G."/>
            <person name="Dodds P.N."/>
            <person name="Schein J.E."/>
            <person name="Zhong S."/>
            <person name="Hamelin R.C."/>
            <person name="Grigoriev I.V."/>
            <person name="Szabo L.J."/>
            <person name="Martin F."/>
        </authorList>
    </citation>
    <scope>NUCLEOTIDE SEQUENCE [LARGE SCALE GENOMIC DNA]</scope>
    <source>
        <strain evidence="2">CRL 75-36-700-3 / race SCCL</strain>
    </source>
</reference>
<organism evidence="1 2">
    <name type="scientific">Puccinia graminis f. sp. tritici (strain CRL 75-36-700-3 / race SCCL)</name>
    <name type="common">Black stem rust fungus</name>
    <dbReference type="NCBI Taxonomy" id="418459"/>
    <lineage>
        <taxon>Eukaryota</taxon>
        <taxon>Fungi</taxon>
        <taxon>Dikarya</taxon>
        <taxon>Basidiomycota</taxon>
        <taxon>Pucciniomycotina</taxon>
        <taxon>Pucciniomycetes</taxon>
        <taxon>Pucciniales</taxon>
        <taxon>Pucciniaceae</taxon>
        <taxon>Puccinia</taxon>
    </lineage>
</organism>
<dbReference type="RefSeq" id="XP_003890779.1">
    <property type="nucleotide sequence ID" value="XM_003890730.1"/>
</dbReference>
<proteinExistence type="predicted"/>
<protein>
    <submittedName>
        <fullName evidence="1">Uncharacterized protein</fullName>
    </submittedName>
</protein>
<dbReference type="GeneID" id="13542484"/>
<dbReference type="InParanoid" id="H6QNY3"/>
<dbReference type="KEGG" id="pgr:PGTG_20587"/>
<dbReference type="VEuPathDB" id="FungiDB:PGTG_20587"/>
<dbReference type="HOGENOM" id="CLU_3015246_0_0_1"/>
<dbReference type="EMBL" id="DS178262">
    <property type="protein sequence ID" value="EHS62462.1"/>
    <property type="molecule type" value="Genomic_DNA"/>
</dbReference>
<evidence type="ECO:0000313" key="2">
    <source>
        <dbReference type="Proteomes" id="UP000008783"/>
    </source>
</evidence>
<dbReference type="AlphaFoldDB" id="H6QNY3"/>
<accession>H6QNY3</accession>
<sequence>MKAATFLLAEDIKYSPDEASLAEDIKYSPDEASLAEDIKYSPDEAAPLLSKYNFAQ</sequence>
<name>H6QNY3_PUCGT</name>
<dbReference type="Proteomes" id="UP000008783">
    <property type="component" value="Unassembled WGS sequence"/>
</dbReference>
<gene>
    <name evidence="1" type="ORF">PGTG_20587</name>
</gene>
<keyword evidence="2" id="KW-1185">Reference proteome</keyword>